<keyword evidence="5" id="KW-1185">Reference proteome</keyword>
<name>A0ABR1R3Z5_9PEZI</name>
<keyword evidence="2" id="KW-0040">ANK repeat</keyword>
<organism evidence="4 5">
    <name type="scientific">Apiospora marii</name>
    <dbReference type="NCBI Taxonomy" id="335849"/>
    <lineage>
        <taxon>Eukaryota</taxon>
        <taxon>Fungi</taxon>
        <taxon>Dikarya</taxon>
        <taxon>Ascomycota</taxon>
        <taxon>Pezizomycotina</taxon>
        <taxon>Sordariomycetes</taxon>
        <taxon>Xylariomycetidae</taxon>
        <taxon>Amphisphaeriales</taxon>
        <taxon>Apiosporaceae</taxon>
        <taxon>Apiospora</taxon>
    </lineage>
</organism>
<feature type="compositionally biased region" description="Acidic residues" evidence="3">
    <location>
        <begin position="358"/>
        <end position="376"/>
    </location>
</feature>
<gene>
    <name evidence="4" type="ORF">PG991_014630</name>
</gene>
<keyword evidence="1" id="KW-0677">Repeat</keyword>
<dbReference type="Proteomes" id="UP001396898">
    <property type="component" value="Unassembled WGS sequence"/>
</dbReference>
<dbReference type="PANTHER" id="PTHR24198">
    <property type="entry name" value="ANKYRIN REPEAT AND PROTEIN KINASE DOMAIN-CONTAINING PROTEIN"/>
    <property type="match status" value="1"/>
</dbReference>
<dbReference type="SUPFAM" id="SSF48403">
    <property type="entry name" value="Ankyrin repeat"/>
    <property type="match status" value="1"/>
</dbReference>
<proteinExistence type="predicted"/>
<dbReference type="PANTHER" id="PTHR24198:SF165">
    <property type="entry name" value="ANKYRIN REPEAT-CONTAINING PROTEIN-RELATED"/>
    <property type="match status" value="1"/>
</dbReference>
<feature type="region of interest" description="Disordered" evidence="3">
    <location>
        <begin position="125"/>
        <end position="153"/>
    </location>
</feature>
<evidence type="ECO:0000256" key="1">
    <source>
        <dbReference type="ARBA" id="ARBA00022737"/>
    </source>
</evidence>
<evidence type="ECO:0000256" key="2">
    <source>
        <dbReference type="ARBA" id="ARBA00023043"/>
    </source>
</evidence>
<dbReference type="InterPro" id="IPR036770">
    <property type="entry name" value="Ankyrin_rpt-contain_sf"/>
</dbReference>
<evidence type="ECO:0000313" key="4">
    <source>
        <dbReference type="EMBL" id="KAK7998955.1"/>
    </source>
</evidence>
<dbReference type="SMART" id="SM00248">
    <property type="entry name" value="ANK"/>
    <property type="match status" value="4"/>
</dbReference>
<reference evidence="4 5" key="1">
    <citation type="submission" date="2023-01" db="EMBL/GenBank/DDBJ databases">
        <title>Analysis of 21 Apiospora genomes using comparative genomics revels a genus with tremendous synthesis potential of carbohydrate active enzymes and secondary metabolites.</title>
        <authorList>
            <person name="Sorensen T."/>
        </authorList>
    </citation>
    <scope>NUCLEOTIDE SEQUENCE [LARGE SCALE GENOMIC DNA]</scope>
    <source>
        <strain evidence="4 5">CBS 20057</strain>
    </source>
</reference>
<protein>
    <recommendedName>
        <fullName evidence="6">F-box domain-containing protein</fullName>
    </recommendedName>
</protein>
<dbReference type="Gene3D" id="1.25.40.20">
    <property type="entry name" value="Ankyrin repeat-containing domain"/>
    <property type="match status" value="1"/>
</dbReference>
<sequence>MQFSELPPEIIHEILIACVRSRHIQRALRLRHVSRAWDVAVVRAVFASGVLDDDPYCIFIEWPRYLAYRATGSAARRIGWPRPFFVLRRVAERLVDRRDAGSGGDPGDDAVDDCVGELCATMEPGSAFRMPPGFNPSVGDPRRPDDEPTSEDDDQLLQALLSVAAARNDVAFVKDLLQKVHDRPRLVYSNEYPGLDDNPNMDMELTMSPRPLFRYPLEEAAFAGHDESVHVLLDFMSATSDDEAAYRAKESVFWDACRGGQLSTLEIVFESMREVCTEWDELLMGTMDEVADVGVFKRLYSSDTDFIDAEKSEDEESKDELLCRYLCLAARKGAMPLMEHLIELGATPENPVWSGGSDQEDPLDQEDSLDQEDPLDEAVTGGHTEAVTYLLEKGFRPRDYSRTNDNDCLIGAVDWDNPRLVELILLHLNRESPNFGKHLVGSLEMAMQRENERILSMLLTFGSTAFTDKAIRKVMYHAETLGLDSMAHFLQGYLPADDNDLLLAPLPSTGSESSGSDIESSGSE</sequence>
<evidence type="ECO:0000313" key="5">
    <source>
        <dbReference type="Proteomes" id="UP001396898"/>
    </source>
</evidence>
<accession>A0ABR1R3Z5</accession>
<feature type="region of interest" description="Disordered" evidence="3">
    <location>
        <begin position="349"/>
        <end position="376"/>
    </location>
</feature>
<dbReference type="EMBL" id="JAQQWI010000019">
    <property type="protein sequence ID" value="KAK7998955.1"/>
    <property type="molecule type" value="Genomic_DNA"/>
</dbReference>
<dbReference type="InterPro" id="IPR002110">
    <property type="entry name" value="Ankyrin_rpt"/>
</dbReference>
<feature type="region of interest" description="Disordered" evidence="3">
    <location>
        <begin position="504"/>
        <end position="524"/>
    </location>
</feature>
<comment type="caution">
    <text evidence="4">The sequence shown here is derived from an EMBL/GenBank/DDBJ whole genome shotgun (WGS) entry which is preliminary data.</text>
</comment>
<evidence type="ECO:0000256" key="3">
    <source>
        <dbReference type="SAM" id="MobiDB-lite"/>
    </source>
</evidence>
<evidence type="ECO:0008006" key="6">
    <source>
        <dbReference type="Google" id="ProtNLM"/>
    </source>
</evidence>